<protein>
    <submittedName>
        <fullName evidence="2">Putative DNA-binding domain-containing protein</fullName>
    </submittedName>
</protein>
<evidence type="ECO:0000313" key="3">
    <source>
        <dbReference type="Proteomes" id="UP000198894"/>
    </source>
</evidence>
<organism evidence="2 3">
    <name type="scientific">Mesorhizobium muleiense</name>
    <dbReference type="NCBI Taxonomy" id="1004279"/>
    <lineage>
        <taxon>Bacteria</taxon>
        <taxon>Pseudomonadati</taxon>
        <taxon>Pseudomonadota</taxon>
        <taxon>Alphaproteobacteria</taxon>
        <taxon>Hyphomicrobiales</taxon>
        <taxon>Phyllobacteriaceae</taxon>
        <taxon>Mesorhizobium</taxon>
    </lineage>
</organism>
<dbReference type="InterPro" id="IPR044922">
    <property type="entry name" value="DUF2063_N_sf"/>
</dbReference>
<evidence type="ECO:0000259" key="1">
    <source>
        <dbReference type="Pfam" id="PF09836"/>
    </source>
</evidence>
<reference evidence="3" key="1">
    <citation type="submission" date="2016-10" db="EMBL/GenBank/DDBJ databases">
        <authorList>
            <person name="Varghese N."/>
            <person name="Submissions S."/>
        </authorList>
    </citation>
    <scope>NUCLEOTIDE SEQUENCE [LARGE SCALE GENOMIC DNA]</scope>
    <source>
        <strain evidence="3">CGMCC 1.11022</strain>
    </source>
</reference>
<sequence>MLPLEHLQNIIAQSVLGNPQFGLSSLVSAGRADPCRRLRIYENNTRASLTATLMAVFPVVVRMVDERFFRYAASEFIRQHPPGEPRLVRYGSDFPRFLGTFEGLAEMPFVAETARLEWAIAEALDAASLPALNLAALDGEASSSTPELMLQPSLRLVMSHWPVLSIWSAHQNGGVPDQADVWQRKAERIALWRHGDNVRFARLTSAQFSFRHSLKKGLGLERAVSRALTHEPMFDVLGALVSLFGEGLVTGIGFDHPQ</sequence>
<name>A0A1G8ZJU0_9HYPH</name>
<dbReference type="Proteomes" id="UP000198894">
    <property type="component" value="Unassembled WGS sequence"/>
</dbReference>
<dbReference type="EMBL" id="FNEE01000012">
    <property type="protein sequence ID" value="SDK15346.1"/>
    <property type="molecule type" value="Genomic_DNA"/>
</dbReference>
<keyword evidence="3" id="KW-1185">Reference proteome</keyword>
<proteinExistence type="predicted"/>
<dbReference type="AlphaFoldDB" id="A0A1G8ZJU0"/>
<accession>A0A1G8ZJU0</accession>
<keyword evidence="2" id="KW-0238">DNA-binding</keyword>
<gene>
    <name evidence="2" type="ORF">SAMN05428953_11262</name>
</gene>
<dbReference type="Gene3D" id="1.10.150.690">
    <property type="entry name" value="DUF2063"/>
    <property type="match status" value="1"/>
</dbReference>
<dbReference type="InterPro" id="IPR018640">
    <property type="entry name" value="DUF2063"/>
</dbReference>
<dbReference type="Pfam" id="PF09836">
    <property type="entry name" value="DUF2063"/>
    <property type="match status" value="1"/>
</dbReference>
<dbReference type="RefSeq" id="WP_091595991.1">
    <property type="nucleotide sequence ID" value="NZ_FNEE01000012.1"/>
</dbReference>
<feature type="domain" description="Putative DNA-binding" evidence="1">
    <location>
        <begin position="19"/>
        <end position="98"/>
    </location>
</feature>
<dbReference type="GO" id="GO:0003677">
    <property type="term" value="F:DNA binding"/>
    <property type="evidence" value="ECO:0007669"/>
    <property type="project" value="UniProtKB-KW"/>
</dbReference>
<evidence type="ECO:0000313" key="2">
    <source>
        <dbReference type="EMBL" id="SDK15346.1"/>
    </source>
</evidence>